<dbReference type="InterPro" id="IPR028082">
    <property type="entry name" value="Peripla_BP_I"/>
</dbReference>
<evidence type="ECO:0000256" key="1">
    <source>
        <dbReference type="ARBA" id="ARBA00023015"/>
    </source>
</evidence>
<comment type="caution">
    <text evidence="5">The sequence shown here is derived from an EMBL/GenBank/DDBJ whole genome shotgun (WGS) entry which is preliminary data.</text>
</comment>
<keyword evidence="2" id="KW-0238">DNA-binding</keyword>
<proteinExistence type="predicted"/>
<dbReference type="SUPFAM" id="SSF47413">
    <property type="entry name" value="lambda repressor-like DNA-binding domains"/>
    <property type="match status" value="1"/>
</dbReference>
<evidence type="ECO:0000313" key="5">
    <source>
        <dbReference type="EMBL" id="MCG2590879.1"/>
    </source>
</evidence>
<dbReference type="SMART" id="SM00354">
    <property type="entry name" value="HTH_LACI"/>
    <property type="match status" value="1"/>
</dbReference>
<dbReference type="SUPFAM" id="SSF53822">
    <property type="entry name" value="Periplasmic binding protein-like I"/>
    <property type="match status" value="1"/>
</dbReference>
<dbReference type="Gene3D" id="1.10.260.40">
    <property type="entry name" value="lambda repressor-like DNA-binding domains"/>
    <property type="match status" value="1"/>
</dbReference>
<evidence type="ECO:0000259" key="4">
    <source>
        <dbReference type="PROSITE" id="PS50932"/>
    </source>
</evidence>
<sequence length="353" mass="39349">MSKKKKTTISDIAKELNVTPSTVSRALGDHPKISDSTKEAVLDMVEKLNYQPNNIASALRKGKSNIIGVIVPTSDRQFFASIIRGIEEIIREEGYHLMICQSDDQFDKEKSGIDTLLNVRVDGIIASVAKETTDISHYKKIKKQGVPLVLYDRVIDSFDVNHVVSDDFLGAYNAVTHLIEQGCTRIAHFAGKQHIKIYQDRLQGYIKALREHSIPVDDELIIESDLIQDTYSILRTGRELGSSLLQIPEMPDGIFSSSDFAAMGAIQVFKEKNIKIPDKVALVGYSNDFSASVIEPALTSLDQHTIKMGNCAARLFLEQMNSKEGTFTSKRKLIVPELIVRKSSQKKQEPIKA</sequence>
<dbReference type="CDD" id="cd01392">
    <property type="entry name" value="HTH_LacI"/>
    <property type="match status" value="1"/>
</dbReference>
<dbReference type="Pfam" id="PF00356">
    <property type="entry name" value="LacI"/>
    <property type="match status" value="1"/>
</dbReference>
<evidence type="ECO:0000256" key="3">
    <source>
        <dbReference type="ARBA" id="ARBA00023163"/>
    </source>
</evidence>
<organism evidence="5 6">
    <name type="scientific">Rhodohalobacter sulfatireducens</name>
    <dbReference type="NCBI Taxonomy" id="2911366"/>
    <lineage>
        <taxon>Bacteria</taxon>
        <taxon>Pseudomonadati</taxon>
        <taxon>Balneolota</taxon>
        <taxon>Balneolia</taxon>
        <taxon>Balneolales</taxon>
        <taxon>Balneolaceae</taxon>
        <taxon>Rhodohalobacter</taxon>
    </lineage>
</organism>
<dbReference type="InterPro" id="IPR010982">
    <property type="entry name" value="Lambda_DNA-bd_dom_sf"/>
</dbReference>
<dbReference type="PANTHER" id="PTHR30146:SF109">
    <property type="entry name" value="HTH-TYPE TRANSCRIPTIONAL REGULATOR GALS"/>
    <property type="match status" value="1"/>
</dbReference>
<reference evidence="5" key="1">
    <citation type="submission" date="2022-01" db="EMBL/GenBank/DDBJ databases">
        <authorList>
            <person name="Wang Y."/>
        </authorList>
    </citation>
    <scope>NUCLEOTIDE SEQUENCE</scope>
    <source>
        <strain evidence="5">WB101</strain>
    </source>
</reference>
<evidence type="ECO:0000256" key="2">
    <source>
        <dbReference type="ARBA" id="ARBA00023125"/>
    </source>
</evidence>
<reference evidence="5" key="2">
    <citation type="submission" date="2024-05" db="EMBL/GenBank/DDBJ databases">
        <title>Rhodohalobacter halophilus gen. nov., sp. nov., a moderately halophilic member of the family Balneolaceae.</title>
        <authorList>
            <person name="Xia J."/>
        </authorList>
    </citation>
    <scope>NUCLEOTIDE SEQUENCE</scope>
    <source>
        <strain evidence="5">WB101</strain>
    </source>
</reference>
<evidence type="ECO:0000313" key="6">
    <source>
        <dbReference type="Proteomes" id="UP001165366"/>
    </source>
</evidence>
<dbReference type="Gene3D" id="3.40.50.2300">
    <property type="match status" value="2"/>
</dbReference>
<gene>
    <name evidence="5" type="ORF">L6773_20080</name>
</gene>
<dbReference type="InterPro" id="IPR046335">
    <property type="entry name" value="LacI/GalR-like_sensor"/>
</dbReference>
<accession>A0ABS9KJ74</accession>
<dbReference type="PANTHER" id="PTHR30146">
    <property type="entry name" value="LACI-RELATED TRANSCRIPTIONAL REPRESSOR"/>
    <property type="match status" value="1"/>
</dbReference>
<dbReference type="PROSITE" id="PS50932">
    <property type="entry name" value="HTH_LACI_2"/>
    <property type="match status" value="1"/>
</dbReference>
<dbReference type="Proteomes" id="UP001165366">
    <property type="component" value="Unassembled WGS sequence"/>
</dbReference>
<keyword evidence="3" id="KW-0804">Transcription</keyword>
<dbReference type="CDD" id="cd06267">
    <property type="entry name" value="PBP1_LacI_sugar_binding-like"/>
    <property type="match status" value="1"/>
</dbReference>
<keyword evidence="6" id="KW-1185">Reference proteome</keyword>
<protein>
    <submittedName>
        <fullName evidence="5">LacI family transcriptional regulator</fullName>
    </submittedName>
</protein>
<feature type="domain" description="HTH lacI-type" evidence="4">
    <location>
        <begin position="7"/>
        <end position="61"/>
    </location>
</feature>
<dbReference type="Pfam" id="PF13377">
    <property type="entry name" value="Peripla_BP_3"/>
    <property type="match status" value="1"/>
</dbReference>
<dbReference type="RefSeq" id="WP_237856383.1">
    <property type="nucleotide sequence ID" value="NZ_JAKLWS010000047.1"/>
</dbReference>
<name>A0ABS9KJ74_9BACT</name>
<dbReference type="InterPro" id="IPR000843">
    <property type="entry name" value="HTH_LacI"/>
</dbReference>
<dbReference type="EMBL" id="JAKLWS010000047">
    <property type="protein sequence ID" value="MCG2590879.1"/>
    <property type="molecule type" value="Genomic_DNA"/>
</dbReference>
<keyword evidence="1" id="KW-0805">Transcription regulation</keyword>